<protein>
    <submittedName>
        <fullName evidence="3">Uncharacterized protein</fullName>
    </submittedName>
</protein>
<sequence>MLLHSHSDSEARQSFLGKRCMRRYRGNIHLVNRTRKRQDCSATKVPRSCFSHLKGTEPIYHHPATGHHHGARIYHPTPDYHIPFLQRHEFERLSWPLTTHPTPSPDHLTITTLCRGAPARSCPPSTFPIYQHLIYITTPIDHRDDIPESEQLPQEFFILSTIYPDMRSERVLTARPTRDPAEAVYIDSTYDRGRRSTLGSYELADSKIGIHRTCMPTRDAHMQTELAALRETDRRRQDQMVETLRVIRDMRREMSDMQAELLALREQPSIAGQSGPEARISGHQEASRDADSAALTWGKNQPLSPTSTLSKRQNVVQSLKHGQTKEAYGDPYTSATVPSLPQWPCTPEDTQERLSKNLKKMGEMGIPSMVYGSWECRNREMHLETAQMRMRHGLGIIVKIDTIIRGCTLKFLGHPSHRPNARKLGSFDVIIGMGLVKKISRCDHLCLKKHVQGMPVFLVTYNRQEGGGPVRKGTNRGLPLVLRFPRSISRGHARHTTELTGGIPNDLVPELHPNSSDHIRLAPSEMKNISNKYRAF</sequence>
<accession>A0ABQ4Z6I1</accession>
<evidence type="ECO:0000313" key="4">
    <source>
        <dbReference type="Proteomes" id="UP001151760"/>
    </source>
</evidence>
<proteinExistence type="predicted"/>
<evidence type="ECO:0000256" key="2">
    <source>
        <dbReference type="SAM" id="MobiDB-lite"/>
    </source>
</evidence>
<dbReference type="Proteomes" id="UP001151760">
    <property type="component" value="Unassembled WGS sequence"/>
</dbReference>
<feature type="compositionally biased region" description="Basic and acidic residues" evidence="2">
    <location>
        <begin position="280"/>
        <end position="291"/>
    </location>
</feature>
<evidence type="ECO:0000313" key="3">
    <source>
        <dbReference type="EMBL" id="GJS84841.1"/>
    </source>
</evidence>
<reference evidence="3" key="2">
    <citation type="submission" date="2022-01" db="EMBL/GenBank/DDBJ databases">
        <authorList>
            <person name="Yamashiro T."/>
            <person name="Shiraishi A."/>
            <person name="Satake H."/>
            <person name="Nakayama K."/>
        </authorList>
    </citation>
    <scope>NUCLEOTIDE SEQUENCE</scope>
</reference>
<reference evidence="3" key="1">
    <citation type="journal article" date="2022" name="Int. J. Mol. Sci.">
        <title>Draft Genome of Tanacetum Coccineum: Genomic Comparison of Closely Related Tanacetum-Family Plants.</title>
        <authorList>
            <person name="Yamashiro T."/>
            <person name="Shiraishi A."/>
            <person name="Nakayama K."/>
            <person name="Satake H."/>
        </authorList>
    </citation>
    <scope>NUCLEOTIDE SEQUENCE</scope>
</reference>
<dbReference type="EMBL" id="BQNB010011006">
    <property type="protein sequence ID" value="GJS84841.1"/>
    <property type="molecule type" value="Genomic_DNA"/>
</dbReference>
<comment type="caution">
    <text evidence="3">The sequence shown here is derived from an EMBL/GenBank/DDBJ whole genome shotgun (WGS) entry which is preliminary data.</text>
</comment>
<gene>
    <name evidence="3" type="ORF">Tco_0751382</name>
</gene>
<name>A0ABQ4Z6I1_9ASTR</name>
<keyword evidence="1" id="KW-0175">Coiled coil</keyword>
<keyword evidence="4" id="KW-1185">Reference proteome</keyword>
<organism evidence="3 4">
    <name type="scientific">Tanacetum coccineum</name>
    <dbReference type="NCBI Taxonomy" id="301880"/>
    <lineage>
        <taxon>Eukaryota</taxon>
        <taxon>Viridiplantae</taxon>
        <taxon>Streptophyta</taxon>
        <taxon>Embryophyta</taxon>
        <taxon>Tracheophyta</taxon>
        <taxon>Spermatophyta</taxon>
        <taxon>Magnoliopsida</taxon>
        <taxon>eudicotyledons</taxon>
        <taxon>Gunneridae</taxon>
        <taxon>Pentapetalae</taxon>
        <taxon>asterids</taxon>
        <taxon>campanulids</taxon>
        <taxon>Asterales</taxon>
        <taxon>Asteraceae</taxon>
        <taxon>Asteroideae</taxon>
        <taxon>Anthemideae</taxon>
        <taxon>Anthemidinae</taxon>
        <taxon>Tanacetum</taxon>
    </lineage>
</organism>
<feature type="region of interest" description="Disordered" evidence="2">
    <location>
        <begin position="267"/>
        <end position="292"/>
    </location>
</feature>
<feature type="coiled-coil region" evidence="1">
    <location>
        <begin position="240"/>
        <end position="267"/>
    </location>
</feature>
<evidence type="ECO:0000256" key="1">
    <source>
        <dbReference type="SAM" id="Coils"/>
    </source>
</evidence>